<sequence length="697" mass="78421">MLQVARDQLKHYFGYDHFRGGQEDIITSILTNHNTLGIMPTGGGKSICYQIPALLSDGLTIVISPLISLMKDQVDALRSYGIDAAYINSSLTDTEIQEQMQGARNGEVKLLYIAPERLEAPTFQRLLQETPISLIAVDEAHCISQWGHDFRPSYMKISSMLNHFSEQPPVIALTATATPEVIGDIQRILNISTEQTYISGFARENLHFSVVKGEKKKSFIDNYISKNPSESGIIYAATRKEVDQLYSSLQKQGINVGKYHAGMTELQRKRAQEEFLFDNISVMVATNAFGMGIDKSNVRFVIHHNLPKNMESYYQEAGRAGRDGEPSDCFLLFSPGDIHVQKFLIDQNQHDTSRKSAELTKLKAMVDYCHTEKCLQGTILHYFGDHRPGYKCGKCSNCIDDRESVEITREAQMIFSTIKRVNERFGKTIIAQILKGSKSKRINELRLDQVSTFGLLKHFTQQDIVDMIDFLTAEQFIVLTESKYPTLVLQEKTLPVLKGQETIFKKVARKPVAIEENDQLFTQLRTLRKQIADKDNVPPYVVFADSTLREMSAKTPSTREEMLEIKGVGDMKYEKYGKDFLELLSAANAKPESSDEASHKASLKLFEEGKDISIIAATRGLSPSTVEGHLLKAIEEGLITNVDAFLPSDVFHDIIQAAESFGFDKLKPLKEALSDEITYFQIKAALSKHRQQKSVES</sequence>
<keyword evidence="8 20" id="KW-0347">Helicase</keyword>
<dbReference type="GO" id="GO:0009378">
    <property type="term" value="F:four-way junction helicase activity"/>
    <property type="evidence" value="ECO:0007669"/>
    <property type="project" value="TreeGrafter"/>
</dbReference>
<dbReference type="CDD" id="cd17920">
    <property type="entry name" value="DEXHc_RecQ"/>
    <property type="match status" value="1"/>
</dbReference>
<comment type="catalytic activity">
    <reaction evidence="15">
        <text>Couples ATP hydrolysis with the unwinding of duplex DNA by translocating in the 3'-5' direction.</text>
        <dbReference type="EC" id="5.6.2.4"/>
    </reaction>
</comment>
<evidence type="ECO:0000256" key="4">
    <source>
        <dbReference type="ARBA" id="ARBA00022723"/>
    </source>
</evidence>
<dbReference type="InterPro" id="IPR002121">
    <property type="entry name" value="HRDC_dom"/>
</dbReference>
<comment type="similarity">
    <text evidence="3">Belongs to the helicase family. RecQ subfamily.</text>
</comment>
<dbReference type="SMART" id="SM00956">
    <property type="entry name" value="RQC"/>
    <property type="match status" value="1"/>
</dbReference>
<evidence type="ECO:0000256" key="14">
    <source>
        <dbReference type="ARBA" id="ARBA00023235"/>
    </source>
</evidence>
<dbReference type="GO" id="GO:0043590">
    <property type="term" value="C:bacterial nucleoid"/>
    <property type="evidence" value="ECO:0007669"/>
    <property type="project" value="TreeGrafter"/>
</dbReference>
<dbReference type="PROSITE" id="PS50967">
    <property type="entry name" value="HRDC"/>
    <property type="match status" value="1"/>
</dbReference>
<dbReference type="GO" id="GO:0009432">
    <property type="term" value="P:SOS response"/>
    <property type="evidence" value="ECO:0007669"/>
    <property type="project" value="UniProtKB-UniRule"/>
</dbReference>
<dbReference type="InterPro" id="IPR014001">
    <property type="entry name" value="Helicase_ATP-bd"/>
</dbReference>
<dbReference type="Pfam" id="PF00271">
    <property type="entry name" value="Helicase_C"/>
    <property type="match status" value="1"/>
</dbReference>
<comment type="caution">
    <text evidence="20">The sequence shown here is derived from an EMBL/GenBank/DDBJ whole genome shotgun (WGS) entry which is preliminary data.</text>
</comment>
<dbReference type="SUPFAM" id="SSF52540">
    <property type="entry name" value="P-loop containing nucleoside triphosphate hydrolases"/>
    <property type="match status" value="1"/>
</dbReference>
<dbReference type="InterPro" id="IPR006293">
    <property type="entry name" value="DNA_helicase_ATP-dep_RecQ_bac"/>
</dbReference>
<dbReference type="InterPro" id="IPR036390">
    <property type="entry name" value="WH_DNA-bd_sf"/>
</dbReference>
<dbReference type="Pfam" id="PF16124">
    <property type="entry name" value="RecQ_Zn_bind"/>
    <property type="match status" value="1"/>
</dbReference>
<evidence type="ECO:0000256" key="2">
    <source>
        <dbReference type="ARBA" id="ARBA00001947"/>
    </source>
</evidence>
<evidence type="ECO:0000259" key="17">
    <source>
        <dbReference type="PROSITE" id="PS50967"/>
    </source>
</evidence>
<dbReference type="SMART" id="SM00341">
    <property type="entry name" value="HRDC"/>
    <property type="match status" value="1"/>
</dbReference>
<evidence type="ECO:0000256" key="11">
    <source>
        <dbReference type="ARBA" id="ARBA00023125"/>
    </source>
</evidence>
<evidence type="ECO:0000259" key="18">
    <source>
        <dbReference type="PROSITE" id="PS51192"/>
    </source>
</evidence>
<dbReference type="AlphaFoldDB" id="A0A0J6D141"/>
<evidence type="ECO:0000256" key="7">
    <source>
        <dbReference type="ARBA" id="ARBA00022801"/>
    </source>
</evidence>
<dbReference type="GO" id="GO:0006281">
    <property type="term" value="P:DNA repair"/>
    <property type="evidence" value="ECO:0007669"/>
    <property type="project" value="UniProtKB-KW"/>
</dbReference>
<dbReference type="GO" id="GO:0006260">
    <property type="term" value="P:DNA replication"/>
    <property type="evidence" value="ECO:0007669"/>
    <property type="project" value="InterPro"/>
</dbReference>
<evidence type="ECO:0000256" key="13">
    <source>
        <dbReference type="ARBA" id="ARBA00023204"/>
    </source>
</evidence>
<evidence type="ECO:0000256" key="1">
    <source>
        <dbReference type="ARBA" id="ARBA00001946"/>
    </source>
</evidence>
<dbReference type="Pfam" id="PF00570">
    <property type="entry name" value="HRDC"/>
    <property type="match status" value="1"/>
</dbReference>
<comment type="cofactor">
    <cofactor evidence="1">
        <name>Mg(2+)</name>
        <dbReference type="ChEBI" id="CHEBI:18420"/>
    </cofactor>
</comment>
<evidence type="ECO:0000313" key="20">
    <source>
        <dbReference type="EMBL" id="KMM39023.1"/>
    </source>
</evidence>
<dbReference type="Gene3D" id="3.40.50.300">
    <property type="entry name" value="P-loop containing nucleotide triphosphate hydrolases"/>
    <property type="match status" value="2"/>
</dbReference>
<dbReference type="InterPro" id="IPR032284">
    <property type="entry name" value="RecQ_Zn-bd"/>
</dbReference>
<keyword evidence="6" id="KW-0227">DNA damage</keyword>
<name>A0A0J6D141_9BACL</name>
<dbReference type="NCBIfam" id="TIGR00614">
    <property type="entry name" value="recQ_fam"/>
    <property type="match status" value="1"/>
</dbReference>
<comment type="cofactor">
    <cofactor evidence="2">
        <name>Zn(2+)</name>
        <dbReference type="ChEBI" id="CHEBI:29105"/>
    </cofactor>
</comment>
<evidence type="ECO:0000256" key="15">
    <source>
        <dbReference type="ARBA" id="ARBA00034617"/>
    </source>
</evidence>
<dbReference type="GO" id="GO:0006310">
    <property type="term" value="P:DNA recombination"/>
    <property type="evidence" value="ECO:0007669"/>
    <property type="project" value="UniProtKB-UniRule"/>
</dbReference>
<dbReference type="PANTHER" id="PTHR13710:SF105">
    <property type="entry name" value="ATP-DEPENDENT DNA HELICASE Q1"/>
    <property type="match status" value="1"/>
</dbReference>
<dbReference type="InterPro" id="IPR004589">
    <property type="entry name" value="DNA_helicase_ATP-dep_RecQ"/>
</dbReference>
<keyword evidence="4" id="KW-0479">Metal-binding</keyword>
<dbReference type="Pfam" id="PF14493">
    <property type="entry name" value="HTH_40"/>
    <property type="match status" value="1"/>
</dbReference>
<dbReference type="SMART" id="SM00487">
    <property type="entry name" value="DEXDc"/>
    <property type="match status" value="1"/>
</dbReference>
<dbReference type="NCBIfam" id="TIGR01389">
    <property type="entry name" value="recQ"/>
    <property type="match status" value="1"/>
</dbReference>
<keyword evidence="21" id="KW-1185">Reference proteome</keyword>
<keyword evidence="9" id="KW-0862">Zinc</keyword>
<dbReference type="InterPro" id="IPR001650">
    <property type="entry name" value="Helicase_C-like"/>
</dbReference>
<dbReference type="SUPFAM" id="SSF47819">
    <property type="entry name" value="HRDC-like"/>
    <property type="match status" value="1"/>
</dbReference>
<dbReference type="GO" id="GO:0005524">
    <property type="term" value="F:ATP binding"/>
    <property type="evidence" value="ECO:0007669"/>
    <property type="project" value="UniProtKB-KW"/>
</dbReference>
<dbReference type="CDD" id="cd18794">
    <property type="entry name" value="SF2_C_RecQ"/>
    <property type="match status" value="1"/>
</dbReference>
<evidence type="ECO:0000256" key="10">
    <source>
        <dbReference type="ARBA" id="ARBA00022840"/>
    </source>
</evidence>
<keyword evidence="12" id="KW-0233">DNA recombination</keyword>
<evidence type="ECO:0000259" key="19">
    <source>
        <dbReference type="PROSITE" id="PS51194"/>
    </source>
</evidence>
<evidence type="ECO:0000256" key="6">
    <source>
        <dbReference type="ARBA" id="ARBA00022763"/>
    </source>
</evidence>
<dbReference type="PATRIC" id="fig|157733.3.peg.3715"/>
<dbReference type="InterPro" id="IPR010997">
    <property type="entry name" value="HRDC-like_sf"/>
</dbReference>
<dbReference type="STRING" id="157733.AB986_07250"/>
<keyword evidence="5" id="KW-0547">Nucleotide-binding</keyword>
<accession>A0A0J6D141</accession>
<dbReference type="GO" id="GO:0030894">
    <property type="term" value="C:replisome"/>
    <property type="evidence" value="ECO:0007669"/>
    <property type="project" value="TreeGrafter"/>
</dbReference>
<proteinExistence type="inferred from homology"/>
<keyword evidence="11" id="KW-0238">DNA-binding</keyword>
<reference evidence="20" key="1">
    <citation type="submission" date="2015-06" db="EMBL/GenBank/DDBJ databases">
        <authorList>
            <person name="Liu B."/>
            <person name="Wang J."/>
            <person name="Zhu Y."/>
            <person name="Liu G."/>
            <person name="Chen Q."/>
            <person name="Zheng C."/>
            <person name="Che J."/>
            <person name="Ge C."/>
            <person name="Shi H."/>
            <person name="Pan Z."/>
            <person name="Liu X."/>
        </authorList>
    </citation>
    <scope>NUCLEOTIDE SEQUENCE [LARGE SCALE GENOMIC DNA]</scope>
    <source>
        <strain evidence="20">DSM 16346</strain>
    </source>
</reference>
<gene>
    <name evidence="20" type="ORF">AB986_07250</name>
</gene>
<dbReference type="Proteomes" id="UP000035996">
    <property type="component" value="Unassembled WGS sequence"/>
</dbReference>
<evidence type="ECO:0000256" key="3">
    <source>
        <dbReference type="ARBA" id="ARBA00005446"/>
    </source>
</evidence>
<dbReference type="GO" id="GO:0046872">
    <property type="term" value="F:metal ion binding"/>
    <property type="evidence" value="ECO:0007669"/>
    <property type="project" value="UniProtKB-KW"/>
</dbReference>
<dbReference type="InterPro" id="IPR036388">
    <property type="entry name" value="WH-like_DNA-bd_sf"/>
</dbReference>
<feature type="domain" description="Helicase ATP-binding" evidence="18">
    <location>
        <begin position="26"/>
        <end position="195"/>
    </location>
</feature>
<dbReference type="OrthoDB" id="9763310at2"/>
<dbReference type="InterPro" id="IPR018982">
    <property type="entry name" value="RQC_domain"/>
</dbReference>
<dbReference type="Pfam" id="PF00270">
    <property type="entry name" value="DEAD"/>
    <property type="match status" value="1"/>
</dbReference>
<dbReference type="GO" id="GO:0043138">
    <property type="term" value="F:3'-5' DNA helicase activity"/>
    <property type="evidence" value="ECO:0007669"/>
    <property type="project" value="UniProtKB-EC"/>
</dbReference>
<protein>
    <recommendedName>
        <fullName evidence="16">DNA helicase RecQ</fullName>
        <ecNumber evidence="16">5.6.2.4</ecNumber>
    </recommendedName>
</protein>
<dbReference type="Pfam" id="PF09382">
    <property type="entry name" value="RQC"/>
    <property type="match status" value="1"/>
</dbReference>
<dbReference type="InterPro" id="IPR011545">
    <property type="entry name" value="DEAD/DEAH_box_helicase_dom"/>
</dbReference>
<dbReference type="PROSITE" id="PS51194">
    <property type="entry name" value="HELICASE_CTER"/>
    <property type="match status" value="1"/>
</dbReference>
<dbReference type="SMART" id="SM00490">
    <property type="entry name" value="HELICc"/>
    <property type="match status" value="1"/>
</dbReference>
<keyword evidence="7" id="KW-0378">Hydrolase</keyword>
<feature type="domain" description="Helicase C-terminal" evidence="19">
    <location>
        <begin position="219"/>
        <end position="363"/>
    </location>
</feature>
<dbReference type="PROSITE" id="PS51192">
    <property type="entry name" value="HELICASE_ATP_BIND_1"/>
    <property type="match status" value="1"/>
</dbReference>
<dbReference type="GO" id="GO:0005737">
    <property type="term" value="C:cytoplasm"/>
    <property type="evidence" value="ECO:0007669"/>
    <property type="project" value="TreeGrafter"/>
</dbReference>
<dbReference type="EC" id="5.6.2.4" evidence="16"/>
<dbReference type="InterPro" id="IPR029491">
    <property type="entry name" value="Helicase_HTH"/>
</dbReference>
<dbReference type="GO" id="GO:0016787">
    <property type="term" value="F:hydrolase activity"/>
    <property type="evidence" value="ECO:0007669"/>
    <property type="project" value="UniProtKB-KW"/>
</dbReference>
<evidence type="ECO:0000313" key="21">
    <source>
        <dbReference type="Proteomes" id="UP000035996"/>
    </source>
</evidence>
<dbReference type="EMBL" id="LELK01000001">
    <property type="protein sequence ID" value="KMM39023.1"/>
    <property type="molecule type" value="Genomic_DNA"/>
</dbReference>
<dbReference type="RefSeq" id="WP_048310193.1">
    <property type="nucleotide sequence ID" value="NZ_CP119526.1"/>
</dbReference>
<dbReference type="GO" id="GO:0003677">
    <property type="term" value="F:DNA binding"/>
    <property type="evidence" value="ECO:0007669"/>
    <property type="project" value="UniProtKB-KW"/>
</dbReference>
<evidence type="ECO:0000256" key="12">
    <source>
        <dbReference type="ARBA" id="ARBA00023172"/>
    </source>
</evidence>
<evidence type="ECO:0000256" key="8">
    <source>
        <dbReference type="ARBA" id="ARBA00022806"/>
    </source>
</evidence>
<keyword evidence="13" id="KW-0234">DNA repair</keyword>
<dbReference type="Gene3D" id="1.10.10.10">
    <property type="entry name" value="Winged helix-like DNA-binding domain superfamily/Winged helix DNA-binding domain"/>
    <property type="match status" value="1"/>
</dbReference>
<dbReference type="FunFam" id="3.40.50.300:FF:000296">
    <property type="entry name" value="ATP-dependent DNA helicase RecQ"/>
    <property type="match status" value="1"/>
</dbReference>
<keyword evidence="14" id="KW-0413">Isomerase</keyword>
<dbReference type="InterPro" id="IPR044876">
    <property type="entry name" value="HRDC_dom_sf"/>
</dbReference>
<feature type="domain" description="HRDC" evidence="17">
    <location>
        <begin position="514"/>
        <end position="594"/>
    </location>
</feature>
<dbReference type="SUPFAM" id="SSF46785">
    <property type="entry name" value="Winged helix' DNA-binding domain"/>
    <property type="match status" value="1"/>
</dbReference>
<evidence type="ECO:0000256" key="16">
    <source>
        <dbReference type="NCBIfam" id="TIGR01389"/>
    </source>
</evidence>
<dbReference type="Gene3D" id="1.10.150.80">
    <property type="entry name" value="HRDC domain"/>
    <property type="match status" value="1"/>
</dbReference>
<dbReference type="InterPro" id="IPR027417">
    <property type="entry name" value="P-loop_NTPase"/>
</dbReference>
<dbReference type="PANTHER" id="PTHR13710">
    <property type="entry name" value="DNA HELICASE RECQ FAMILY MEMBER"/>
    <property type="match status" value="1"/>
</dbReference>
<evidence type="ECO:0000256" key="9">
    <source>
        <dbReference type="ARBA" id="ARBA00022833"/>
    </source>
</evidence>
<organism evidence="20 21">
    <name type="scientific">Guptibacillus hwajinpoensis</name>
    <dbReference type="NCBI Taxonomy" id="208199"/>
    <lineage>
        <taxon>Bacteria</taxon>
        <taxon>Bacillati</taxon>
        <taxon>Bacillota</taxon>
        <taxon>Bacilli</taxon>
        <taxon>Bacillales</taxon>
        <taxon>Guptibacillaceae</taxon>
        <taxon>Guptibacillus</taxon>
    </lineage>
</organism>
<evidence type="ECO:0000256" key="5">
    <source>
        <dbReference type="ARBA" id="ARBA00022741"/>
    </source>
</evidence>
<dbReference type="FunFam" id="1.10.150.80:FF:000002">
    <property type="entry name" value="ATP-dependent DNA helicase RecQ"/>
    <property type="match status" value="1"/>
</dbReference>
<keyword evidence="10" id="KW-0067">ATP-binding</keyword>